<comment type="similarity">
    <text evidence="1">Belongs to the UPF0065 (bug) family.</text>
</comment>
<evidence type="ECO:0000313" key="4">
    <source>
        <dbReference type="Proteomes" id="UP000787635"/>
    </source>
</evidence>
<dbReference type="InterPro" id="IPR005064">
    <property type="entry name" value="BUG"/>
</dbReference>
<gene>
    <name evidence="3" type="ORF">HEQ75_11270</name>
</gene>
<dbReference type="PANTHER" id="PTHR42928:SF5">
    <property type="entry name" value="BLR1237 PROTEIN"/>
    <property type="match status" value="1"/>
</dbReference>
<reference evidence="3 4" key="1">
    <citation type="submission" date="2020-03" db="EMBL/GenBank/DDBJ databases">
        <title>Roseomonas selenitidurans sp. nov. isolated from urban soil.</title>
        <authorList>
            <person name="Liu H."/>
        </authorList>
    </citation>
    <scope>NUCLEOTIDE SEQUENCE [LARGE SCALE GENOMIC DNA]</scope>
    <source>
        <strain evidence="3 4">BU-1</strain>
    </source>
</reference>
<evidence type="ECO:0000256" key="2">
    <source>
        <dbReference type="SAM" id="SignalP"/>
    </source>
</evidence>
<dbReference type="RefSeq" id="WP_168030423.1">
    <property type="nucleotide sequence ID" value="NZ_JAAVNE010000015.1"/>
</dbReference>
<dbReference type="CDD" id="cd07012">
    <property type="entry name" value="PBP2_Bug_TTT"/>
    <property type="match status" value="1"/>
</dbReference>
<comment type="caution">
    <text evidence="3">The sequence shown here is derived from an EMBL/GenBank/DDBJ whole genome shotgun (WGS) entry which is preliminary data.</text>
</comment>
<dbReference type="PANTHER" id="PTHR42928">
    <property type="entry name" value="TRICARBOXYLATE-BINDING PROTEIN"/>
    <property type="match status" value="1"/>
</dbReference>
<dbReference type="InterPro" id="IPR042100">
    <property type="entry name" value="Bug_dom1"/>
</dbReference>
<sequence>MLTRRLSLAALMAAPFGSAFAQGTAQGPAWPDRVVSFTIPFPAGGSADLLARLVADRMAPLLGAGARMVVENRAGAGGTIGSDHVKRQPADGHAILLGTPSTHGTVPALQPDTTPYDPIADFTAIAILGRAPIALAVPANSPHRDPQSLIAWLRANPGKGSWGSSGSGSVGHLAGELMALSAGGVQAEHIPYRGGAPLVEALTKAEVQYGWEPLGSLAAGARDGLFRLIGMGSPTRHPLFPEVATMQQAGLAGFEASTWNVMLGPKGMPPAIVARLNAAASQVLAMPDVKARLATAGIDAVSDSTPASTAAFVAGEFAKFKDIVARARLNLAR</sequence>
<protein>
    <submittedName>
        <fullName evidence="3">Tripartite tricarboxylate transporter substrate binding protein</fullName>
    </submittedName>
</protein>
<name>A0ABX1E2P6_9PROT</name>
<evidence type="ECO:0000313" key="3">
    <source>
        <dbReference type="EMBL" id="NKC31441.1"/>
    </source>
</evidence>
<dbReference type="Proteomes" id="UP000787635">
    <property type="component" value="Unassembled WGS sequence"/>
</dbReference>
<dbReference type="Gene3D" id="3.40.190.150">
    <property type="entry name" value="Bordetella uptake gene, domain 1"/>
    <property type="match status" value="1"/>
</dbReference>
<keyword evidence="4" id="KW-1185">Reference proteome</keyword>
<dbReference type="EMBL" id="JAAVNE010000015">
    <property type="protein sequence ID" value="NKC31441.1"/>
    <property type="molecule type" value="Genomic_DNA"/>
</dbReference>
<keyword evidence="2" id="KW-0732">Signal</keyword>
<feature type="chain" id="PRO_5047032988" evidence="2">
    <location>
        <begin position="22"/>
        <end position="333"/>
    </location>
</feature>
<dbReference type="Gene3D" id="3.40.190.10">
    <property type="entry name" value="Periplasmic binding protein-like II"/>
    <property type="match status" value="1"/>
</dbReference>
<feature type="signal peptide" evidence="2">
    <location>
        <begin position="1"/>
        <end position="21"/>
    </location>
</feature>
<evidence type="ECO:0000256" key="1">
    <source>
        <dbReference type="ARBA" id="ARBA00006987"/>
    </source>
</evidence>
<proteinExistence type="inferred from homology"/>
<dbReference type="PIRSF" id="PIRSF017082">
    <property type="entry name" value="YflP"/>
    <property type="match status" value="1"/>
</dbReference>
<accession>A0ABX1E2P6</accession>
<organism evidence="3 4">
    <name type="scientific">Falsiroseomonas selenitidurans</name>
    <dbReference type="NCBI Taxonomy" id="2716335"/>
    <lineage>
        <taxon>Bacteria</taxon>
        <taxon>Pseudomonadati</taxon>
        <taxon>Pseudomonadota</taxon>
        <taxon>Alphaproteobacteria</taxon>
        <taxon>Acetobacterales</taxon>
        <taxon>Roseomonadaceae</taxon>
        <taxon>Falsiroseomonas</taxon>
    </lineage>
</organism>
<dbReference type="Pfam" id="PF03401">
    <property type="entry name" value="TctC"/>
    <property type="match status" value="1"/>
</dbReference>